<protein>
    <submittedName>
        <fullName evidence="2">Uncharacterized protein</fullName>
    </submittedName>
</protein>
<evidence type="ECO:0000313" key="3">
    <source>
        <dbReference type="Proteomes" id="UP000195062"/>
    </source>
</evidence>
<gene>
    <name evidence="2" type="ORF">CMMCAS07_16645</name>
</gene>
<keyword evidence="3" id="KW-1185">Reference proteome</keyword>
<proteinExistence type="predicted"/>
<organism evidence="2 3">
    <name type="scientific">Clavibacter michiganensis subsp. michiganensis</name>
    <dbReference type="NCBI Taxonomy" id="33013"/>
    <lineage>
        <taxon>Bacteria</taxon>
        <taxon>Bacillati</taxon>
        <taxon>Actinomycetota</taxon>
        <taxon>Actinomycetes</taxon>
        <taxon>Micrococcales</taxon>
        <taxon>Microbacteriaceae</taxon>
        <taxon>Clavibacter</taxon>
    </lineage>
</organism>
<sequence length="100" mass="10411">MVVGALTGGLAGVLVINSFVVSPAITITAWCMLGSVPRRLFLARLLPMAIGLGGLTALVCIVVGEFVDSSLVETVLDLGMGGMIAVLAFAVIMRRRRRPA</sequence>
<evidence type="ECO:0000256" key="1">
    <source>
        <dbReference type="SAM" id="Phobius"/>
    </source>
</evidence>
<comment type="caution">
    <text evidence="2">The sequence shown here is derived from an EMBL/GenBank/DDBJ whole genome shotgun (WGS) entry which is preliminary data.</text>
</comment>
<reference evidence="2 3" key="1">
    <citation type="submission" date="2016-08" db="EMBL/GenBank/DDBJ databases">
        <title>Genome sequence of Clavibacter michiganensis subsp. michiganensis strain CASJ007.</title>
        <authorList>
            <person name="Thapa S.P."/>
            <person name="Coaker G."/>
        </authorList>
    </citation>
    <scope>NUCLEOTIDE SEQUENCE [LARGE SCALE GENOMIC DNA]</scope>
    <source>
        <strain evidence="2">CASJ007</strain>
    </source>
</reference>
<keyword evidence="1" id="KW-0472">Membrane</keyword>
<feature type="transmembrane region" description="Helical" evidence="1">
    <location>
        <begin position="6"/>
        <end position="33"/>
    </location>
</feature>
<name>A0A251XFT3_CLAMM</name>
<keyword evidence="1" id="KW-0812">Transmembrane</keyword>
<dbReference type="EMBL" id="MDHH01000005">
    <property type="protein sequence ID" value="OUE00718.1"/>
    <property type="molecule type" value="Genomic_DNA"/>
</dbReference>
<keyword evidence="1" id="KW-1133">Transmembrane helix</keyword>
<feature type="transmembrane region" description="Helical" evidence="1">
    <location>
        <begin position="45"/>
        <end position="64"/>
    </location>
</feature>
<dbReference type="AlphaFoldDB" id="A0A251XFT3"/>
<accession>A0A251XFT3</accession>
<evidence type="ECO:0000313" key="2">
    <source>
        <dbReference type="EMBL" id="OUE00718.1"/>
    </source>
</evidence>
<feature type="transmembrane region" description="Helical" evidence="1">
    <location>
        <begin position="70"/>
        <end position="92"/>
    </location>
</feature>
<dbReference type="Proteomes" id="UP000195062">
    <property type="component" value="Unassembled WGS sequence"/>
</dbReference>